<sequence length="134" mass="15458">MTFSLEEKVELEKQGYANIGRSPKQTYYTPDGREIKCLPNMREYRDGNGGGVRDANLDRGWLLIKPTELKLTCPYCDLWHDAKEEVTKCGDKKNAFDAKWKKQTEKEQGDDRVDKLESQMGRIEGLLEKLLEGK</sequence>
<dbReference type="AlphaFoldDB" id="A0A0F9PUP1"/>
<proteinExistence type="predicted"/>
<comment type="caution">
    <text evidence="1">The sequence shown here is derived from an EMBL/GenBank/DDBJ whole genome shotgun (WGS) entry which is preliminary data.</text>
</comment>
<gene>
    <name evidence="1" type="ORF">LCGC14_1094050</name>
</gene>
<evidence type="ECO:0000313" key="1">
    <source>
        <dbReference type="EMBL" id="KKN04776.1"/>
    </source>
</evidence>
<name>A0A0F9PUP1_9ZZZZ</name>
<protein>
    <submittedName>
        <fullName evidence="1">Uncharacterized protein</fullName>
    </submittedName>
</protein>
<dbReference type="EMBL" id="LAZR01004879">
    <property type="protein sequence ID" value="KKN04776.1"/>
    <property type="molecule type" value="Genomic_DNA"/>
</dbReference>
<organism evidence="1">
    <name type="scientific">marine sediment metagenome</name>
    <dbReference type="NCBI Taxonomy" id="412755"/>
    <lineage>
        <taxon>unclassified sequences</taxon>
        <taxon>metagenomes</taxon>
        <taxon>ecological metagenomes</taxon>
    </lineage>
</organism>
<accession>A0A0F9PUP1</accession>
<reference evidence="1" key="1">
    <citation type="journal article" date="2015" name="Nature">
        <title>Complex archaea that bridge the gap between prokaryotes and eukaryotes.</title>
        <authorList>
            <person name="Spang A."/>
            <person name="Saw J.H."/>
            <person name="Jorgensen S.L."/>
            <person name="Zaremba-Niedzwiedzka K."/>
            <person name="Martijn J."/>
            <person name="Lind A.E."/>
            <person name="van Eijk R."/>
            <person name="Schleper C."/>
            <person name="Guy L."/>
            <person name="Ettema T.J."/>
        </authorList>
    </citation>
    <scope>NUCLEOTIDE SEQUENCE</scope>
</reference>